<dbReference type="AlphaFoldDB" id="A0A450YN37"/>
<evidence type="ECO:0000313" key="2">
    <source>
        <dbReference type="EMBL" id="VFK42953.1"/>
    </source>
</evidence>
<proteinExistence type="predicted"/>
<organism evidence="2">
    <name type="scientific">Candidatus Kentrum sp. SD</name>
    <dbReference type="NCBI Taxonomy" id="2126332"/>
    <lineage>
        <taxon>Bacteria</taxon>
        <taxon>Pseudomonadati</taxon>
        <taxon>Pseudomonadota</taxon>
        <taxon>Gammaproteobacteria</taxon>
        <taxon>Candidatus Kentrum</taxon>
    </lineage>
</organism>
<dbReference type="EMBL" id="CAADFR010000133">
    <property type="protein sequence ID" value="VFK42953.1"/>
    <property type="molecule type" value="Genomic_DNA"/>
</dbReference>
<protein>
    <submittedName>
        <fullName evidence="2">Uncharacterized protein</fullName>
    </submittedName>
</protein>
<feature type="chain" id="PRO_5036354215" evidence="1">
    <location>
        <begin position="27"/>
        <end position="102"/>
    </location>
</feature>
<evidence type="ECO:0000313" key="3">
    <source>
        <dbReference type="EMBL" id="VFK48508.1"/>
    </source>
</evidence>
<dbReference type="EMBL" id="CAADFU010000128">
    <property type="protein sequence ID" value="VFK48508.1"/>
    <property type="molecule type" value="Genomic_DNA"/>
</dbReference>
<feature type="signal peptide" evidence="1">
    <location>
        <begin position="1"/>
        <end position="26"/>
    </location>
</feature>
<keyword evidence="1" id="KW-0732">Signal</keyword>
<accession>A0A450YN37</accession>
<name>A0A450YN37_9GAMM</name>
<sequence>MKPTSKTIATALIAGAFAVAMQSAEAFFLSPHGYCNFGPWNMSRFGMRNRGGGHGNHGGAPYGGFPFQSHGMTYHHPTIPVPVNFHGHAPYHPAAPAQSPAK</sequence>
<gene>
    <name evidence="3" type="ORF">BECKSD772E_GA0070983_11286</name>
    <name evidence="2" type="ORF">BECKSD772F_GA0070984_11332</name>
</gene>
<evidence type="ECO:0000256" key="1">
    <source>
        <dbReference type="SAM" id="SignalP"/>
    </source>
</evidence>
<reference evidence="2" key="1">
    <citation type="submission" date="2019-02" db="EMBL/GenBank/DDBJ databases">
        <authorList>
            <person name="Gruber-Vodicka R. H."/>
            <person name="Seah K. B. B."/>
        </authorList>
    </citation>
    <scope>NUCLEOTIDE SEQUENCE</scope>
    <source>
        <strain evidence="3">BECK_S1320</strain>
        <strain evidence="2">BECK_S1321</strain>
    </source>
</reference>